<sequence>MPAGGGTRPGAGPSGLADHGRPAARGAPAAAQGTPSRGHAHGPPPRQAGLSGASPDGPAPFTPPHRRGAEASLLLQETPIGEPTFQKLSPPCDDYCLYPPYHWPAPDWAFSPEPGDIQGGGGSKGSRCAPRPVSPLVPAPWGGFLAPDAEEPSPPGGGTPGAYCPGQTLAKASRLRPPWPPDPGAPLLGLPGPCPGAPSLAAASPWALLAAWPAPLPRAPLAGPPRAAALEAALAAAGAGFTERRAGAPAPAGAGAPPNAGSAGHHLNRCKPCAFANTKGCKDGPDCAFCHLCEPGEKKRRKKALSADDQDAVR</sequence>
<proteinExistence type="predicted"/>
<feature type="compositionally biased region" description="Gly residues" evidence="1">
    <location>
        <begin position="1"/>
        <end position="13"/>
    </location>
</feature>
<protein>
    <recommendedName>
        <fullName evidence="4">C3H1-type domain-containing protein</fullName>
    </recommendedName>
</protein>
<accession>A0ABN9SH78</accession>
<feature type="region of interest" description="Disordered" evidence="1">
    <location>
        <begin position="1"/>
        <end position="71"/>
    </location>
</feature>
<gene>
    <name evidence="2" type="ORF">PCOR1329_LOCUS29273</name>
</gene>
<dbReference type="Proteomes" id="UP001189429">
    <property type="component" value="Unassembled WGS sequence"/>
</dbReference>
<evidence type="ECO:0000313" key="2">
    <source>
        <dbReference type="EMBL" id="CAK0830710.1"/>
    </source>
</evidence>
<reference evidence="2" key="1">
    <citation type="submission" date="2023-10" db="EMBL/GenBank/DDBJ databases">
        <authorList>
            <person name="Chen Y."/>
            <person name="Shah S."/>
            <person name="Dougan E. K."/>
            <person name="Thang M."/>
            <person name="Chan C."/>
        </authorList>
    </citation>
    <scope>NUCLEOTIDE SEQUENCE [LARGE SCALE GENOMIC DNA]</scope>
</reference>
<evidence type="ECO:0000313" key="3">
    <source>
        <dbReference type="Proteomes" id="UP001189429"/>
    </source>
</evidence>
<name>A0ABN9SH78_9DINO</name>
<evidence type="ECO:0000256" key="1">
    <source>
        <dbReference type="SAM" id="MobiDB-lite"/>
    </source>
</evidence>
<comment type="caution">
    <text evidence="2">The sequence shown here is derived from an EMBL/GenBank/DDBJ whole genome shotgun (WGS) entry which is preliminary data.</text>
</comment>
<evidence type="ECO:0008006" key="4">
    <source>
        <dbReference type="Google" id="ProtNLM"/>
    </source>
</evidence>
<dbReference type="EMBL" id="CAUYUJ010011001">
    <property type="protein sequence ID" value="CAK0830710.1"/>
    <property type="molecule type" value="Genomic_DNA"/>
</dbReference>
<feature type="region of interest" description="Disordered" evidence="1">
    <location>
        <begin position="112"/>
        <end position="167"/>
    </location>
</feature>
<keyword evidence="3" id="KW-1185">Reference proteome</keyword>
<organism evidence="2 3">
    <name type="scientific">Prorocentrum cordatum</name>
    <dbReference type="NCBI Taxonomy" id="2364126"/>
    <lineage>
        <taxon>Eukaryota</taxon>
        <taxon>Sar</taxon>
        <taxon>Alveolata</taxon>
        <taxon>Dinophyceae</taxon>
        <taxon>Prorocentrales</taxon>
        <taxon>Prorocentraceae</taxon>
        <taxon>Prorocentrum</taxon>
    </lineage>
</organism>